<evidence type="ECO:0000313" key="7">
    <source>
        <dbReference type="Proteomes" id="UP000298049"/>
    </source>
</evidence>
<dbReference type="KEGG" id="hmi:soil367_04895"/>
<keyword evidence="3" id="KW-0443">Lipid metabolism</keyword>
<dbReference type="Gene3D" id="3.40.50.720">
    <property type="entry name" value="NAD(P)-binding Rossmann-like Domain"/>
    <property type="match status" value="1"/>
</dbReference>
<evidence type="ECO:0000313" key="6">
    <source>
        <dbReference type="EMBL" id="QCF25319.1"/>
    </source>
</evidence>
<proteinExistence type="inferred from homology"/>
<keyword evidence="2" id="KW-0444">Lipid biosynthesis</keyword>
<dbReference type="OrthoDB" id="6286537at2"/>
<dbReference type="InterPro" id="IPR036291">
    <property type="entry name" value="NAD(P)-bd_dom_sf"/>
</dbReference>
<dbReference type="InterPro" id="IPR033640">
    <property type="entry name" value="FAR_C"/>
</dbReference>
<dbReference type="GO" id="GO:0080019">
    <property type="term" value="F:alcohol-forming very long-chain fatty acyl-CoA reductase activity"/>
    <property type="evidence" value="ECO:0007669"/>
    <property type="project" value="InterPro"/>
</dbReference>
<dbReference type="Pfam" id="PF07993">
    <property type="entry name" value="NAD_binding_4"/>
    <property type="match status" value="1"/>
</dbReference>
<dbReference type="Pfam" id="PF03015">
    <property type="entry name" value="Sterile"/>
    <property type="match status" value="1"/>
</dbReference>
<protein>
    <submittedName>
        <fullName evidence="6">Dehydrogenase</fullName>
    </submittedName>
</protein>
<keyword evidence="7" id="KW-1185">Reference proteome</keyword>
<dbReference type="InterPro" id="IPR026055">
    <property type="entry name" value="FAR"/>
</dbReference>
<dbReference type="PANTHER" id="PTHR11011">
    <property type="entry name" value="MALE STERILITY PROTEIN 2-RELATED"/>
    <property type="match status" value="1"/>
</dbReference>
<gene>
    <name evidence="6" type="ORF">soil367_04895</name>
</gene>
<evidence type="ECO:0000256" key="3">
    <source>
        <dbReference type="ARBA" id="ARBA00023098"/>
    </source>
</evidence>
<sequence length="509" mass="57382">MNDSGLDATNESRVLSALKGKQILITGTSGFLGKVLLEKLIHTIPDIGGIHLLIRANEKHRSARDRFVNEIASSSVFEQLKLRDHDAFEQFLEDKVHCVTGEITEPFFGQSKKQFQALASKIDVVINSAASVNFREELDKALTINTLCLRNLIEFARDAGDIPVLQVSTCYVNGFNKGNMHEDVVRPHSGRLVRHADGYYEVEDLIKVLLDKVADVKARYSGDQLKDKLIELGIREAHHYGWNDTYTFTKWMGEQLLLKALRGSTLTILRPSIIESTLQSPSPGWIEGVKVADAVILAYAKQKVLVFPGRRGGTIDVIPADLVANSIIMAVAEQILEPSRQRIYQCCSGSRNPLLVGEFIDHVMAEAKENFAAYERLFPSQPTKPFIALDRRIFNAVSTGVRRPLKMLDKGLKRLGQGYDLKVMGSLETTLKLAEVFSFYSSPEYVFHNDKLLSLSQRMTEADRRLFPVDSGLINWEHYIRKIHLAGLNRYALKERKLYRLKTGKRRVA</sequence>
<dbReference type="GO" id="GO:0010345">
    <property type="term" value="P:suberin biosynthetic process"/>
    <property type="evidence" value="ECO:0007669"/>
    <property type="project" value="TreeGrafter"/>
</dbReference>
<reference evidence="6 7" key="1">
    <citation type="submission" date="2018-07" db="EMBL/GenBank/DDBJ databases">
        <title>Marsedoiliclastica nanhaica gen. nov. sp. nov., a novel marine hydrocarbonoclastic bacterium isolated from an in-situ enriched hydrocarbon-degrading consortium in deep-sea sediment.</title>
        <authorList>
            <person name="Dong C."/>
            <person name="Ma T."/>
            <person name="Liu R."/>
            <person name="Shao Z."/>
        </authorList>
    </citation>
    <scope>NUCLEOTIDE SEQUENCE [LARGE SCALE GENOMIC DNA]</scope>
    <source>
        <strain evidence="7">soil36-7</strain>
    </source>
</reference>
<dbReference type="CDD" id="cd09071">
    <property type="entry name" value="FAR_C"/>
    <property type="match status" value="1"/>
</dbReference>
<evidence type="ECO:0000259" key="5">
    <source>
        <dbReference type="Pfam" id="PF07993"/>
    </source>
</evidence>
<dbReference type="InterPro" id="IPR013120">
    <property type="entry name" value="FAR_NAD-bd"/>
</dbReference>
<feature type="domain" description="Thioester reductase (TE)" evidence="5">
    <location>
        <begin position="25"/>
        <end position="327"/>
    </location>
</feature>
<organism evidence="6 7">
    <name type="scientific">Hydrocarboniclastica marina</name>
    <dbReference type="NCBI Taxonomy" id="2259620"/>
    <lineage>
        <taxon>Bacteria</taxon>
        <taxon>Pseudomonadati</taxon>
        <taxon>Pseudomonadota</taxon>
        <taxon>Gammaproteobacteria</taxon>
        <taxon>Alteromonadales</taxon>
        <taxon>Alteromonadaceae</taxon>
        <taxon>Hydrocarboniclastica</taxon>
    </lineage>
</organism>
<name>A0A4P7XEG2_9ALTE</name>
<dbReference type="RefSeq" id="WP_136547474.1">
    <property type="nucleotide sequence ID" value="NZ_CP031093.1"/>
</dbReference>
<comment type="similarity">
    <text evidence="1">Belongs to the fatty acyl-CoA reductase family.</text>
</comment>
<feature type="domain" description="Fatty acyl-CoA reductase C-terminal" evidence="4">
    <location>
        <begin position="422"/>
        <end position="495"/>
    </location>
</feature>
<dbReference type="GO" id="GO:0035336">
    <property type="term" value="P:long-chain fatty-acyl-CoA metabolic process"/>
    <property type="evidence" value="ECO:0007669"/>
    <property type="project" value="TreeGrafter"/>
</dbReference>
<evidence type="ECO:0000256" key="1">
    <source>
        <dbReference type="ARBA" id="ARBA00005928"/>
    </source>
</evidence>
<evidence type="ECO:0000259" key="4">
    <source>
        <dbReference type="Pfam" id="PF03015"/>
    </source>
</evidence>
<dbReference type="PANTHER" id="PTHR11011:SF45">
    <property type="entry name" value="FATTY ACYL-COA REDUCTASE CG8306-RELATED"/>
    <property type="match status" value="1"/>
</dbReference>
<dbReference type="SUPFAM" id="SSF51735">
    <property type="entry name" value="NAD(P)-binding Rossmann-fold domains"/>
    <property type="match status" value="1"/>
</dbReference>
<dbReference type="CDD" id="cd05236">
    <property type="entry name" value="FAR-N_SDR_e"/>
    <property type="match status" value="1"/>
</dbReference>
<evidence type="ECO:0000256" key="2">
    <source>
        <dbReference type="ARBA" id="ARBA00022516"/>
    </source>
</evidence>
<dbReference type="Proteomes" id="UP000298049">
    <property type="component" value="Chromosome"/>
</dbReference>
<dbReference type="EMBL" id="CP031093">
    <property type="protein sequence ID" value="QCF25319.1"/>
    <property type="molecule type" value="Genomic_DNA"/>
</dbReference>
<accession>A0A4P7XEG2</accession>
<dbReference type="AlphaFoldDB" id="A0A4P7XEG2"/>